<dbReference type="EMBL" id="JBHMEX010000026">
    <property type="protein sequence ID" value="MFB9063937.1"/>
    <property type="molecule type" value="Genomic_DNA"/>
</dbReference>
<evidence type="ECO:0000313" key="1">
    <source>
        <dbReference type="EMBL" id="MFB9063937.1"/>
    </source>
</evidence>
<gene>
    <name evidence="1" type="ORF">ACFFUQ_07865</name>
</gene>
<keyword evidence="2" id="KW-1185">Reference proteome</keyword>
<sequence length="223" mass="25217">MKQNITILILATFCLFSCNQNSKSTPEKIGQSQKINDKDIYTKNKYTDSKGGSITIQNNLPKGGLKYTDINGEVYSYAVFWTRITNETDKSLELKINFPLDSYEVPSLPNKYYKILIPSDTMTIEKAPMFLYGISNLKPFLDNNLHKESTLERTINSKESSGFYIVMLCLSEGAHGTLRTELNLNEGNLFYRIKVDGTNSNHKSSDKEIPCGSINLKDLSLQK</sequence>
<dbReference type="Proteomes" id="UP001589589">
    <property type="component" value="Unassembled WGS sequence"/>
</dbReference>
<proteinExistence type="predicted"/>
<organism evidence="1 2">
    <name type="scientific">Flavobacterium branchiarum</name>
    <dbReference type="NCBI Taxonomy" id="1114870"/>
    <lineage>
        <taxon>Bacteria</taxon>
        <taxon>Pseudomonadati</taxon>
        <taxon>Bacteroidota</taxon>
        <taxon>Flavobacteriia</taxon>
        <taxon>Flavobacteriales</taxon>
        <taxon>Flavobacteriaceae</taxon>
        <taxon>Flavobacterium</taxon>
    </lineage>
</organism>
<evidence type="ECO:0008006" key="3">
    <source>
        <dbReference type="Google" id="ProtNLM"/>
    </source>
</evidence>
<protein>
    <recommendedName>
        <fullName evidence="3">Lipoprotein</fullName>
    </recommendedName>
</protein>
<dbReference type="RefSeq" id="WP_290262166.1">
    <property type="nucleotide sequence ID" value="NZ_JAUFQQ010000003.1"/>
</dbReference>
<comment type="caution">
    <text evidence="1">The sequence shown here is derived from an EMBL/GenBank/DDBJ whole genome shotgun (WGS) entry which is preliminary data.</text>
</comment>
<reference evidence="1 2" key="1">
    <citation type="submission" date="2024-09" db="EMBL/GenBank/DDBJ databases">
        <authorList>
            <person name="Sun Q."/>
            <person name="Mori K."/>
        </authorList>
    </citation>
    <scope>NUCLEOTIDE SEQUENCE [LARGE SCALE GENOMIC DNA]</scope>
    <source>
        <strain evidence="1 2">CECT 7908</strain>
    </source>
</reference>
<accession>A0ABV5FK73</accession>
<evidence type="ECO:0000313" key="2">
    <source>
        <dbReference type="Proteomes" id="UP001589589"/>
    </source>
</evidence>
<name>A0ABV5FK73_9FLAO</name>